<reference evidence="1" key="1">
    <citation type="submission" date="2021-11" db="EMBL/GenBank/DDBJ databases">
        <authorList>
            <person name="Schell T."/>
        </authorList>
    </citation>
    <scope>NUCLEOTIDE SEQUENCE</scope>
    <source>
        <strain evidence="1">M5</strain>
    </source>
</reference>
<accession>A0A8J2WGP6</accession>
<keyword evidence="2" id="KW-1185">Reference proteome</keyword>
<name>A0A8J2WGP6_9CRUS</name>
<protein>
    <submittedName>
        <fullName evidence="1">Uncharacterized protein</fullName>
    </submittedName>
</protein>
<organism evidence="1 2">
    <name type="scientific">Daphnia galeata</name>
    <dbReference type="NCBI Taxonomy" id="27404"/>
    <lineage>
        <taxon>Eukaryota</taxon>
        <taxon>Metazoa</taxon>
        <taxon>Ecdysozoa</taxon>
        <taxon>Arthropoda</taxon>
        <taxon>Crustacea</taxon>
        <taxon>Branchiopoda</taxon>
        <taxon>Diplostraca</taxon>
        <taxon>Cladocera</taxon>
        <taxon>Anomopoda</taxon>
        <taxon>Daphniidae</taxon>
        <taxon>Daphnia</taxon>
    </lineage>
</organism>
<evidence type="ECO:0000313" key="1">
    <source>
        <dbReference type="EMBL" id="CAH0100896.1"/>
    </source>
</evidence>
<evidence type="ECO:0000313" key="2">
    <source>
        <dbReference type="Proteomes" id="UP000789390"/>
    </source>
</evidence>
<proteinExistence type="predicted"/>
<gene>
    <name evidence="1" type="ORF">DGAL_LOCUS3184</name>
</gene>
<comment type="caution">
    <text evidence="1">The sequence shown here is derived from an EMBL/GenBank/DDBJ whole genome shotgun (WGS) entry which is preliminary data.</text>
</comment>
<dbReference type="Proteomes" id="UP000789390">
    <property type="component" value="Unassembled WGS sequence"/>
</dbReference>
<dbReference type="AlphaFoldDB" id="A0A8J2WGP6"/>
<sequence>MSCQRHNDVCLSVDSNLLDPIKDGGKTRRGKQKQ</sequence>
<dbReference type="EMBL" id="CAKKLH010000046">
    <property type="protein sequence ID" value="CAH0100896.1"/>
    <property type="molecule type" value="Genomic_DNA"/>
</dbReference>